<reference evidence="5" key="1">
    <citation type="submission" date="2022-06" db="EMBL/GenBank/DDBJ databases">
        <title>Draft genome sequence of Streptomyces sp. RB6PN25 isolated from peat swamp forest in Thailand.</title>
        <authorList>
            <person name="Duangmal K."/>
            <person name="Klaysubun C."/>
        </authorList>
    </citation>
    <scope>NUCLEOTIDE SEQUENCE</scope>
    <source>
        <strain evidence="5">RB6PN25</strain>
    </source>
</reference>
<evidence type="ECO:0000256" key="2">
    <source>
        <dbReference type="ARBA" id="ARBA00022801"/>
    </source>
</evidence>
<dbReference type="InterPro" id="IPR019826">
    <property type="entry name" value="Carboxylesterase_B_AS"/>
</dbReference>
<dbReference type="PANTHER" id="PTHR43142:SF1">
    <property type="entry name" value="CARBOXYLIC ESTER HYDROLASE"/>
    <property type="match status" value="1"/>
</dbReference>
<comment type="similarity">
    <text evidence="1 3">Belongs to the type-B carboxylesterase/lipase family.</text>
</comment>
<dbReference type="InterPro" id="IPR029058">
    <property type="entry name" value="AB_hydrolase_fold"/>
</dbReference>
<keyword evidence="2 3" id="KW-0378">Hydrolase</keyword>
<name>A0ABT1PPL7_9ACTN</name>
<evidence type="ECO:0000256" key="1">
    <source>
        <dbReference type="ARBA" id="ARBA00005964"/>
    </source>
</evidence>
<comment type="caution">
    <text evidence="5">The sequence shown here is derived from an EMBL/GenBank/DDBJ whole genome shotgun (WGS) entry which is preliminary data.</text>
</comment>
<dbReference type="PANTHER" id="PTHR43142">
    <property type="entry name" value="CARBOXYLIC ESTER HYDROLASE"/>
    <property type="match status" value="1"/>
</dbReference>
<dbReference type="Gene3D" id="3.40.50.1820">
    <property type="entry name" value="alpha/beta hydrolase"/>
    <property type="match status" value="1"/>
</dbReference>
<dbReference type="EC" id="3.1.1.-" evidence="3"/>
<organism evidence="5 6">
    <name type="scientific">Streptomyces humicola</name>
    <dbReference type="NCBI Taxonomy" id="2953240"/>
    <lineage>
        <taxon>Bacteria</taxon>
        <taxon>Bacillati</taxon>
        <taxon>Actinomycetota</taxon>
        <taxon>Actinomycetes</taxon>
        <taxon>Kitasatosporales</taxon>
        <taxon>Streptomycetaceae</taxon>
        <taxon>Streptomyces</taxon>
    </lineage>
</organism>
<evidence type="ECO:0000259" key="4">
    <source>
        <dbReference type="Pfam" id="PF00135"/>
    </source>
</evidence>
<evidence type="ECO:0000313" key="5">
    <source>
        <dbReference type="EMBL" id="MCQ4079618.1"/>
    </source>
</evidence>
<protein>
    <recommendedName>
        <fullName evidence="3">Carboxylic ester hydrolase</fullName>
        <ecNumber evidence="3">3.1.1.-</ecNumber>
    </recommendedName>
</protein>
<dbReference type="InterPro" id="IPR002018">
    <property type="entry name" value="CarbesteraseB"/>
</dbReference>
<dbReference type="Proteomes" id="UP001057702">
    <property type="component" value="Unassembled WGS sequence"/>
</dbReference>
<dbReference type="SUPFAM" id="SSF53474">
    <property type="entry name" value="alpha/beta-Hydrolases"/>
    <property type="match status" value="1"/>
</dbReference>
<sequence length="498" mass="52593">MTTQPMVSTRSGSVRGISTGTVAVFKGIPYAQPPVGARRFAPPQPAVPWDGIRDATVYGPTAPKAPYVPPYDQLVPEAGTPGDDYLNLNIWTPDPAGSGLPVMVFIHGGAFTNGSGAVPAYDGSRFARDGVVCVTLNYRLGADGFLVLGDNPANLGLLDQIAALTWVSENIASFGGDPGNVTVFGESAGAMSIAVLLAMDAARGLFRRAILESGAGHHALTPGTARLIGTRLAEKLGVEPTLAGIADVPVDRVTRAQQELRAEIVARPDPALWGQAALNQVPFLPVIDGETLTALPAERIAAGAGAGVDILIGHNTDEFRFYLVPTGAIDLVEEWQLRRSAAAYGLLVDEALAVYRAGRPGATPGDLLAAVTTDWFFAIPALRLAEAHAACGAARTYLYEFAWQSPAFDGRIGACHVAELGFVFDNLHDKGLAPLIGERPPQQLADTMHAAWVAFATSGDPGWAGYGADHRTVMRFDTVSRTVTDPRPMERALWEGLR</sequence>
<dbReference type="EMBL" id="JANFNG010000001">
    <property type="protein sequence ID" value="MCQ4079618.1"/>
    <property type="molecule type" value="Genomic_DNA"/>
</dbReference>
<dbReference type="Pfam" id="PF00135">
    <property type="entry name" value="COesterase"/>
    <property type="match status" value="1"/>
</dbReference>
<dbReference type="RefSeq" id="WP_255918459.1">
    <property type="nucleotide sequence ID" value="NZ_JANFNG010000001.1"/>
</dbReference>
<evidence type="ECO:0000313" key="6">
    <source>
        <dbReference type="Proteomes" id="UP001057702"/>
    </source>
</evidence>
<feature type="domain" description="Carboxylesterase type B" evidence="4">
    <location>
        <begin position="4"/>
        <end position="478"/>
    </location>
</feature>
<gene>
    <name evidence="5" type="ORF">NGB36_03140</name>
</gene>
<accession>A0ABT1PPL7</accession>
<evidence type="ECO:0000256" key="3">
    <source>
        <dbReference type="RuleBase" id="RU361235"/>
    </source>
</evidence>
<proteinExistence type="inferred from homology"/>
<keyword evidence="6" id="KW-1185">Reference proteome</keyword>
<dbReference type="PROSITE" id="PS00122">
    <property type="entry name" value="CARBOXYLESTERASE_B_1"/>
    <property type="match status" value="1"/>
</dbReference>